<name>A0ABV1V3A1_9ACTN</name>
<feature type="domain" description="ABC transporter" evidence="6">
    <location>
        <begin position="5"/>
        <end position="237"/>
    </location>
</feature>
<dbReference type="EMBL" id="JBEPBX010000039">
    <property type="protein sequence ID" value="MER6617514.1"/>
    <property type="molecule type" value="Genomic_DNA"/>
</dbReference>
<dbReference type="SMART" id="SM00382">
    <property type="entry name" value="AAA"/>
    <property type="match status" value="1"/>
</dbReference>
<evidence type="ECO:0000256" key="5">
    <source>
        <dbReference type="ARBA" id="ARBA00022970"/>
    </source>
</evidence>
<dbReference type="PROSITE" id="PS50893">
    <property type="entry name" value="ABC_TRANSPORTER_2"/>
    <property type="match status" value="1"/>
</dbReference>
<keyword evidence="5" id="KW-0029">Amino-acid transport</keyword>
<dbReference type="Gene3D" id="3.40.50.300">
    <property type="entry name" value="P-loop containing nucleotide triphosphate hydrolases"/>
    <property type="match status" value="1"/>
</dbReference>
<dbReference type="InterPro" id="IPR027417">
    <property type="entry name" value="P-loop_NTPase"/>
</dbReference>
<dbReference type="Proteomes" id="UP001445472">
    <property type="component" value="Unassembled WGS sequence"/>
</dbReference>
<evidence type="ECO:0000256" key="2">
    <source>
        <dbReference type="ARBA" id="ARBA00022448"/>
    </source>
</evidence>
<keyword evidence="4 7" id="KW-0067">ATP-binding</keyword>
<dbReference type="InterPro" id="IPR052156">
    <property type="entry name" value="BCAA_Transport_ATP-bd_LivF"/>
</dbReference>
<dbReference type="CDD" id="cd03224">
    <property type="entry name" value="ABC_TM1139_LivF_branched"/>
    <property type="match status" value="1"/>
</dbReference>
<evidence type="ECO:0000256" key="1">
    <source>
        <dbReference type="ARBA" id="ARBA00005417"/>
    </source>
</evidence>
<evidence type="ECO:0000256" key="3">
    <source>
        <dbReference type="ARBA" id="ARBA00022741"/>
    </source>
</evidence>
<keyword evidence="8" id="KW-1185">Reference proteome</keyword>
<keyword evidence="2" id="KW-0813">Transport</keyword>
<dbReference type="PROSITE" id="PS00211">
    <property type="entry name" value="ABC_TRANSPORTER_1"/>
    <property type="match status" value="1"/>
</dbReference>
<evidence type="ECO:0000313" key="7">
    <source>
        <dbReference type="EMBL" id="MER6617514.1"/>
    </source>
</evidence>
<dbReference type="RefSeq" id="WP_199834195.1">
    <property type="nucleotide sequence ID" value="NZ_JBEPBX010000039.1"/>
</dbReference>
<reference evidence="7 8" key="1">
    <citation type="submission" date="2024-06" db="EMBL/GenBank/DDBJ databases">
        <title>The Natural Products Discovery Center: Release of the First 8490 Sequenced Strains for Exploring Actinobacteria Biosynthetic Diversity.</title>
        <authorList>
            <person name="Kalkreuter E."/>
            <person name="Kautsar S.A."/>
            <person name="Yang D."/>
            <person name="Bader C.D."/>
            <person name="Teijaro C.N."/>
            <person name="Fluegel L."/>
            <person name="Davis C.M."/>
            <person name="Simpson J.R."/>
            <person name="Lauterbach L."/>
            <person name="Steele A.D."/>
            <person name="Gui C."/>
            <person name="Meng S."/>
            <person name="Li G."/>
            <person name="Viehrig K."/>
            <person name="Ye F."/>
            <person name="Su P."/>
            <person name="Kiefer A.F."/>
            <person name="Nichols A."/>
            <person name="Cepeda A.J."/>
            <person name="Yan W."/>
            <person name="Fan B."/>
            <person name="Jiang Y."/>
            <person name="Adhikari A."/>
            <person name="Zheng C.-J."/>
            <person name="Schuster L."/>
            <person name="Cowan T.M."/>
            <person name="Smanski M.J."/>
            <person name="Chevrette M.G."/>
            <person name="De Carvalho L.P.S."/>
            <person name="Shen B."/>
        </authorList>
    </citation>
    <scope>NUCLEOTIDE SEQUENCE [LARGE SCALE GENOMIC DNA]</scope>
    <source>
        <strain evidence="7 8">NPDC000837</strain>
    </source>
</reference>
<sequence>MMALLEVRDLVVGYDQYPVLHGVSFDVEQGECCVLLGLNGAGKTTTVTTVAGMLQPQSGSITFDGKELRKGSPSQRVAGGISLSPEGRRLFPRLTVSQNLKLGGWTRRRDSKTLKRQMDLVLDYFPRLAERENQIAGTLSGGEQQMLAVGRAMMSRPKLLLIDEASLGLSPTVARTVWEVTSRIKADGTTVLMVEQNAGALPFADRALIMEKGTLVYTGVGDELRTVNLREAYLGSGA</sequence>
<dbReference type="InterPro" id="IPR003593">
    <property type="entry name" value="AAA+_ATPase"/>
</dbReference>
<proteinExistence type="inferred from homology"/>
<evidence type="ECO:0000256" key="4">
    <source>
        <dbReference type="ARBA" id="ARBA00022840"/>
    </source>
</evidence>
<comment type="caution">
    <text evidence="7">The sequence shown here is derived from an EMBL/GenBank/DDBJ whole genome shotgun (WGS) entry which is preliminary data.</text>
</comment>
<evidence type="ECO:0000313" key="8">
    <source>
        <dbReference type="Proteomes" id="UP001445472"/>
    </source>
</evidence>
<dbReference type="PANTHER" id="PTHR43820:SF4">
    <property type="entry name" value="HIGH-AFFINITY BRANCHED-CHAIN AMINO ACID TRANSPORT ATP-BINDING PROTEIN LIVF"/>
    <property type="match status" value="1"/>
</dbReference>
<keyword evidence="3" id="KW-0547">Nucleotide-binding</keyword>
<dbReference type="SUPFAM" id="SSF52540">
    <property type="entry name" value="P-loop containing nucleoside triphosphate hydrolases"/>
    <property type="match status" value="1"/>
</dbReference>
<gene>
    <name evidence="7" type="ORF">ABT276_30110</name>
</gene>
<dbReference type="Pfam" id="PF00005">
    <property type="entry name" value="ABC_tran"/>
    <property type="match status" value="1"/>
</dbReference>
<dbReference type="InterPro" id="IPR003439">
    <property type="entry name" value="ABC_transporter-like_ATP-bd"/>
</dbReference>
<evidence type="ECO:0000259" key="6">
    <source>
        <dbReference type="PROSITE" id="PS50893"/>
    </source>
</evidence>
<dbReference type="PANTHER" id="PTHR43820">
    <property type="entry name" value="HIGH-AFFINITY BRANCHED-CHAIN AMINO ACID TRANSPORT ATP-BINDING PROTEIN LIVF"/>
    <property type="match status" value="1"/>
</dbReference>
<accession>A0ABV1V3A1</accession>
<organism evidence="7 8">
    <name type="scientific">Streptomyces xantholiticus</name>
    <dbReference type="NCBI Taxonomy" id="68285"/>
    <lineage>
        <taxon>Bacteria</taxon>
        <taxon>Bacillati</taxon>
        <taxon>Actinomycetota</taxon>
        <taxon>Actinomycetes</taxon>
        <taxon>Kitasatosporales</taxon>
        <taxon>Streptomycetaceae</taxon>
        <taxon>Streptomyces</taxon>
    </lineage>
</organism>
<dbReference type="GO" id="GO:0005524">
    <property type="term" value="F:ATP binding"/>
    <property type="evidence" value="ECO:0007669"/>
    <property type="project" value="UniProtKB-KW"/>
</dbReference>
<dbReference type="InterPro" id="IPR017871">
    <property type="entry name" value="ABC_transporter-like_CS"/>
</dbReference>
<comment type="similarity">
    <text evidence="1">Belongs to the ABC transporter superfamily.</text>
</comment>
<protein>
    <submittedName>
        <fullName evidence="7">ABC transporter ATP-binding protein</fullName>
    </submittedName>
</protein>